<proteinExistence type="inferred from homology"/>
<reference evidence="6 7" key="1">
    <citation type="submission" date="2024-02" db="EMBL/GenBank/DDBJ databases">
        <authorList>
            <consortium name="ELIXIR-Norway"/>
            <consortium name="Elixir Norway"/>
        </authorList>
    </citation>
    <scope>NUCLEOTIDE SEQUENCE [LARGE SCALE GENOMIC DNA]</scope>
</reference>
<accession>A0ABP0T7U4</accession>
<dbReference type="EMBL" id="OZ019893">
    <property type="protein sequence ID" value="CAK9189367.1"/>
    <property type="molecule type" value="Genomic_DNA"/>
</dbReference>
<feature type="compositionally biased region" description="Basic and acidic residues" evidence="5">
    <location>
        <begin position="29"/>
        <end position="54"/>
    </location>
</feature>
<keyword evidence="7" id="KW-1185">Reference proteome</keyword>
<evidence type="ECO:0000256" key="4">
    <source>
        <dbReference type="ARBA" id="ARBA00048508"/>
    </source>
</evidence>
<name>A0ABP0T7U4_9BRYO</name>
<dbReference type="InterPro" id="IPR036291">
    <property type="entry name" value="NAD(P)-bd_dom_sf"/>
</dbReference>
<protein>
    <recommendedName>
        <fullName evidence="3">3-oxoacyl-[acyl-carrier-protein] reductase</fullName>
        <ecNumber evidence="3">1.1.1.100</ecNumber>
    </recommendedName>
</protein>
<dbReference type="InterPro" id="IPR020904">
    <property type="entry name" value="Sc_DH/Rdtase_CS"/>
</dbReference>
<dbReference type="Pfam" id="PF13561">
    <property type="entry name" value="adh_short_C2"/>
    <property type="match status" value="1"/>
</dbReference>
<comment type="similarity">
    <text evidence="2">Belongs to the short-chain dehydrogenases/reductases (SDR) family.</text>
</comment>
<dbReference type="PANTHER" id="PTHR42879:SF2">
    <property type="entry name" value="3-OXOACYL-[ACYL-CARRIER-PROTEIN] REDUCTASE FABG"/>
    <property type="match status" value="1"/>
</dbReference>
<dbReference type="InterPro" id="IPR002347">
    <property type="entry name" value="SDR_fam"/>
</dbReference>
<comment type="pathway">
    <text evidence="1">Lipid metabolism; fatty acid biosynthesis.</text>
</comment>
<organism evidence="6 7">
    <name type="scientific">Sphagnum troendelagicum</name>
    <dbReference type="NCBI Taxonomy" id="128251"/>
    <lineage>
        <taxon>Eukaryota</taxon>
        <taxon>Viridiplantae</taxon>
        <taxon>Streptophyta</taxon>
        <taxon>Embryophyta</taxon>
        <taxon>Bryophyta</taxon>
        <taxon>Sphagnophytina</taxon>
        <taxon>Sphagnopsida</taxon>
        <taxon>Sphagnales</taxon>
        <taxon>Sphagnaceae</taxon>
        <taxon>Sphagnum</taxon>
    </lineage>
</organism>
<dbReference type="PRINTS" id="PR00080">
    <property type="entry name" value="SDRFAMILY"/>
</dbReference>
<dbReference type="SUPFAM" id="SSF55681">
    <property type="entry name" value="Class II aaRS and biotin synthetases"/>
    <property type="match status" value="1"/>
</dbReference>
<dbReference type="PRINTS" id="PR00081">
    <property type="entry name" value="GDHRDH"/>
</dbReference>
<dbReference type="InterPro" id="IPR050259">
    <property type="entry name" value="SDR"/>
</dbReference>
<sequence>MSETDGEKVVSINDLEFEKNVSITGAETPLKDLHKPKEKKEKPTKTPKEKKEGVVHGGSGPAGGAKKKEVKKESGLGLAFKKEENFGDWYSDLVVRGEMIEYYDVSGCYILRPWSYAIWEFIKGRIVNISSVVGVTGNIGQANYAAAKAGVIGLTKSVAREYSSRGITVNAVAPGFISSDMTAKLNEETEKAILKTIPLGRYGLPEEVAGLVKFLALDPAAYITGQNGNNNQAQGG</sequence>
<feature type="region of interest" description="Disordered" evidence="5">
    <location>
        <begin position="26"/>
        <end position="69"/>
    </location>
</feature>
<evidence type="ECO:0000256" key="2">
    <source>
        <dbReference type="ARBA" id="ARBA00006484"/>
    </source>
</evidence>
<evidence type="ECO:0000256" key="3">
    <source>
        <dbReference type="ARBA" id="ARBA00012948"/>
    </source>
</evidence>
<evidence type="ECO:0000256" key="5">
    <source>
        <dbReference type="SAM" id="MobiDB-lite"/>
    </source>
</evidence>
<dbReference type="Gene3D" id="3.40.50.720">
    <property type="entry name" value="NAD(P)-binding Rossmann-like Domain"/>
    <property type="match status" value="1"/>
</dbReference>
<dbReference type="Proteomes" id="UP001497512">
    <property type="component" value="Chromosome 1"/>
</dbReference>
<evidence type="ECO:0000256" key="1">
    <source>
        <dbReference type="ARBA" id="ARBA00005194"/>
    </source>
</evidence>
<gene>
    <name evidence="6" type="ORF">CSSPTR1EN2_LOCUS18</name>
</gene>
<dbReference type="EC" id="1.1.1.100" evidence="3"/>
<dbReference type="PANTHER" id="PTHR42879">
    <property type="entry name" value="3-OXOACYL-(ACYL-CARRIER-PROTEIN) REDUCTASE"/>
    <property type="match status" value="1"/>
</dbReference>
<dbReference type="InterPro" id="IPR045864">
    <property type="entry name" value="aa-tRNA-synth_II/BPL/LPL"/>
</dbReference>
<evidence type="ECO:0000313" key="7">
    <source>
        <dbReference type="Proteomes" id="UP001497512"/>
    </source>
</evidence>
<comment type="catalytic activity">
    <reaction evidence="4">
        <text>a (3R)-hydroxyacyl-[ACP] + NADP(+) = a 3-oxoacyl-[ACP] + NADPH + H(+)</text>
        <dbReference type="Rhea" id="RHEA:17397"/>
        <dbReference type="Rhea" id="RHEA-COMP:9916"/>
        <dbReference type="Rhea" id="RHEA-COMP:9945"/>
        <dbReference type="ChEBI" id="CHEBI:15378"/>
        <dbReference type="ChEBI" id="CHEBI:57783"/>
        <dbReference type="ChEBI" id="CHEBI:58349"/>
        <dbReference type="ChEBI" id="CHEBI:78776"/>
        <dbReference type="ChEBI" id="CHEBI:78827"/>
        <dbReference type="EC" id="1.1.1.100"/>
    </reaction>
</comment>
<dbReference type="PROSITE" id="PS00061">
    <property type="entry name" value="ADH_SHORT"/>
    <property type="match status" value="1"/>
</dbReference>
<evidence type="ECO:0000313" key="6">
    <source>
        <dbReference type="EMBL" id="CAK9189367.1"/>
    </source>
</evidence>
<dbReference type="SUPFAM" id="SSF51735">
    <property type="entry name" value="NAD(P)-binding Rossmann-fold domains"/>
    <property type="match status" value="1"/>
</dbReference>